<feature type="domain" description="HhH-GPD" evidence="7">
    <location>
        <begin position="50"/>
        <end position="197"/>
    </location>
</feature>
<dbReference type="CDD" id="cd00056">
    <property type="entry name" value="ENDO3c"/>
    <property type="match status" value="1"/>
</dbReference>
<gene>
    <name evidence="8" type="ORF">MNBD_NITROSPINAE04-27</name>
</gene>
<name>A0A3B1BY72_9ZZZZ</name>
<dbReference type="InterPro" id="IPR011257">
    <property type="entry name" value="DNA_glycosylase"/>
</dbReference>
<evidence type="ECO:0000313" key="8">
    <source>
        <dbReference type="EMBL" id="VAX15630.1"/>
    </source>
</evidence>
<dbReference type="PIRSF" id="PIRSF001435">
    <property type="entry name" value="Nth"/>
    <property type="match status" value="1"/>
</dbReference>
<keyword evidence="2" id="KW-0227">DNA damage</keyword>
<dbReference type="SMART" id="SM00478">
    <property type="entry name" value="ENDO3c"/>
    <property type="match status" value="1"/>
</dbReference>
<evidence type="ECO:0000256" key="6">
    <source>
        <dbReference type="ARBA" id="ARBA00023295"/>
    </source>
</evidence>
<evidence type="ECO:0000256" key="2">
    <source>
        <dbReference type="ARBA" id="ARBA00022763"/>
    </source>
</evidence>
<proteinExistence type="inferred from homology"/>
<dbReference type="PANTHER" id="PTHR43286">
    <property type="entry name" value="ENDONUCLEASE III-LIKE PROTEIN 1"/>
    <property type="match status" value="1"/>
</dbReference>
<accession>A0A3B1BY72</accession>
<dbReference type="Pfam" id="PF00730">
    <property type="entry name" value="HhH-GPD"/>
    <property type="match status" value="1"/>
</dbReference>
<evidence type="ECO:0000256" key="4">
    <source>
        <dbReference type="ARBA" id="ARBA00023204"/>
    </source>
</evidence>
<comment type="similarity">
    <text evidence="1">Belongs to the Nth/MutY family.</text>
</comment>
<dbReference type="EC" id="4.2.99.18" evidence="8"/>
<dbReference type="GO" id="GO:0006285">
    <property type="term" value="P:base-excision repair, AP site formation"/>
    <property type="evidence" value="ECO:0007669"/>
    <property type="project" value="TreeGrafter"/>
</dbReference>
<dbReference type="GO" id="GO:0140078">
    <property type="term" value="F:class I DNA-(apurinic or apyrimidinic site) endonuclease activity"/>
    <property type="evidence" value="ECO:0007669"/>
    <property type="project" value="UniProtKB-EC"/>
</dbReference>
<sequence>MSDLESTEFDIQKAVKTLRKEVKQWKTPVVTTYSRNNSRPAFQVLISCLLSLRTRDEQTATASRKLFAEADSPEKIADMPVKRIEKLIYPVGFYRNKAKTIKEVCQNLLDNYQGQTPDSIDRLVELKGVGRKTANLVVTLGFGKPGICVDTHVHRICNIWGYVKTKTPDKTEIALRERLPRRYWIEFNDLLVTFGQNLCKPVSPICSRCKLSGICPKTGVDRFR</sequence>
<dbReference type="GO" id="GO:0000703">
    <property type="term" value="F:oxidized pyrimidine nucleobase lesion DNA N-glycosylase activity"/>
    <property type="evidence" value="ECO:0007669"/>
    <property type="project" value="TreeGrafter"/>
</dbReference>
<keyword evidence="6" id="KW-0326">Glycosidase</keyword>
<dbReference type="InterPro" id="IPR003265">
    <property type="entry name" value="HhH-GPD_domain"/>
</dbReference>
<reference evidence="8" key="1">
    <citation type="submission" date="2018-06" db="EMBL/GenBank/DDBJ databases">
        <authorList>
            <person name="Zhirakovskaya E."/>
        </authorList>
    </citation>
    <scope>NUCLEOTIDE SEQUENCE</scope>
</reference>
<organism evidence="8">
    <name type="scientific">hydrothermal vent metagenome</name>
    <dbReference type="NCBI Taxonomy" id="652676"/>
    <lineage>
        <taxon>unclassified sequences</taxon>
        <taxon>metagenomes</taxon>
        <taxon>ecological metagenomes</taxon>
    </lineage>
</organism>
<dbReference type="SUPFAM" id="SSF48150">
    <property type="entry name" value="DNA-glycosylase"/>
    <property type="match status" value="1"/>
</dbReference>
<dbReference type="GO" id="GO:0003677">
    <property type="term" value="F:DNA binding"/>
    <property type="evidence" value="ECO:0007669"/>
    <property type="project" value="InterPro"/>
</dbReference>
<dbReference type="InterPro" id="IPR000445">
    <property type="entry name" value="HhH_motif"/>
</dbReference>
<dbReference type="Pfam" id="PF00633">
    <property type="entry name" value="HHH"/>
    <property type="match status" value="1"/>
</dbReference>
<keyword evidence="8" id="KW-0255">Endonuclease</keyword>
<dbReference type="Gene3D" id="1.10.340.30">
    <property type="entry name" value="Hypothetical protein, domain 2"/>
    <property type="match status" value="1"/>
</dbReference>
<evidence type="ECO:0000256" key="3">
    <source>
        <dbReference type="ARBA" id="ARBA00022801"/>
    </source>
</evidence>
<dbReference type="Gene3D" id="1.10.1670.10">
    <property type="entry name" value="Helix-hairpin-Helix base-excision DNA repair enzymes (C-terminal)"/>
    <property type="match status" value="1"/>
</dbReference>
<dbReference type="FunFam" id="1.10.340.30:FF:000001">
    <property type="entry name" value="Endonuclease III"/>
    <property type="match status" value="1"/>
</dbReference>
<keyword evidence="3" id="KW-0378">Hydrolase</keyword>
<evidence type="ECO:0000259" key="7">
    <source>
        <dbReference type="SMART" id="SM00478"/>
    </source>
</evidence>
<evidence type="ECO:0000256" key="1">
    <source>
        <dbReference type="ARBA" id="ARBA00008343"/>
    </source>
</evidence>
<dbReference type="PANTHER" id="PTHR43286:SF1">
    <property type="entry name" value="ENDONUCLEASE III-LIKE PROTEIN 1"/>
    <property type="match status" value="1"/>
</dbReference>
<dbReference type="InterPro" id="IPR023170">
    <property type="entry name" value="HhH_base_excis_C"/>
</dbReference>
<keyword evidence="8" id="KW-0540">Nuclease</keyword>
<keyword evidence="4" id="KW-0234">DNA repair</keyword>
<protein>
    <submittedName>
        <fullName evidence="8">Endonuclease III</fullName>
        <ecNumber evidence="8">4.2.99.18</ecNumber>
    </submittedName>
</protein>
<dbReference type="EMBL" id="UOGA01000045">
    <property type="protein sequence ID" value="VAX15630.1"/>
    <property type="molecule type" value="Genomic_DNA"/>
</dbReference>
<keyword evidence="5 8" id="KW-0456">Lyase</keyword>
<dbReference type="AlphaFoldDB" id="A0A3B1BY72"/>
<dbReference type="GO" id="GO:0006289">
    <property type="term" value="P:nucleotide-excision repair"/>
    <property type="evidence" value="ECO:0007669"/>
    <property type="project" value="TreeGrafter"/>
</dbReference>
<evidence type="ECO:0000256" key="5">
    <source>
        <dbReference type="ARBA" id="ARBA00023239"/>
    </source>
</evidence>